<keyword evidence="2" id="KW-1185">Reference proteome</keyword>
<feature type="region of interest" description="Disordered" evidence="1">
    <location>
        <begin position="491"/>
        <end position="522"/>
    </location>
</feature>
<gene>
    <name evidence="3" type="primary">LOC109473287</name>
</gene>
<name>A0A6P4ZGD6_BRABE</name>
<feature type="compositionally biased region" description="Pro residues" evidence="1">
    <location>
        <begin position="495"/>
        <end position="519"/>
    </location>
</feature>
<dbReference type="KEGG" id="bbel:109473287"/>
<evidence type="ECO:0000313" key="3">
    <source>
        <dbReference type="RefSeq" id="XP_019628721.1"/>
    </source>
</evidence>
<reference evidence="3" key="1">
    <citation type="submission" date="2025-08" db="UniProtKB">
        <authorList>
            <consortium name="RefSeq"/>
        </authorList>
    </citation>
    <scope>IDENTIFICATION</scope>
    <source>
        <tissue evidence="3">Gonad</tissue>
    </source>
</reference>
<accession>A0A6P4ZGD6</accession>
<dbReference type="AlphaFoldDB" id="A0A6P4ZGD6"/>
<evidence type="ECO:0000313" key="2">
    <source>
        <dbReference type="Proteomes" id="UP000515135"/>
    </source>
</evidence>
<dbReference type="Proteomes" id="UP000515135">
    <property type="component" value="Unplaced"/>
</dbReference>
<evidence type="ECO:0000256" key="1">
    <source>
        <dbReference type="SAM" id="MobiDB-lite"/>
    </source>
</evidence>
<dbReference type="GeneID" id="109473287"/>
<sequence length="751" mass="83187">MGVADLTEAQGDGIACYEYYASNLHRLPDLFSDVLQIDTSTKPTWLRNLPRLWSATEAFYDTVWATQHDLRLGGLIQGTTMTVVGWTTDPTSLHTDFVKKFRNALSSSQPLGPTLKLWFQNASDILENPLPDDGDSRKTNRGGSRSLVEKSIIANDPITHAVWQLINAVIRYDTKHRRDESVQYAFQYYSKRRWEEDDKEKESDDVDGAAASASYELHEVEEKSFRVHVTNGGKRLKIAIPKMNWDDNPARATNQITRPIATNTIIDNSQFSHDQVAVTKAILDSKPKVDVIPFLNETTPTMTPLTDHEEIETLLGASISFPLSAPIHNTATASYISMLRQLPNIPRFERGRMVIRDQQTGQRILIKRTPHDLRHKNKKIKRTKYRQLLDPFLRTGSDLPQHNSRPIQVITVDSSTLQGASSFSSARAQETLTIVSLPQSSAQSIRAVTSPTIEEIPTLPQLPEITPHNVPQVEGPQLISNALQGPLLSIAPVSQPTPPAPATPPPSQPLAALPLPPTPHTSSIPTPLPTTSIPHVPTPTPFHHPTKPLPEFEIPLSMPTPLNTTPYTPSIPLATLRTIWGEVPSVTYAAYECLLILIDHLNALGLLNIQLSVFHATASVSLLVIGWEATLSPITLEILNRKNITAREHTPNIDAMFLYGYSKGNPPFSLFGPVGQPDWFITQLEATEKPVTKNITNIPVYVLGCYLFSDTEALSLLQMHAFRSRNMLDEPYVFPDGKGGATLNVSEGSVT</sequence>
<dbReference type="RefSeq" id="XP_019628721.1">
    <property type="nucleotide sequence ID" value="XM_019773162.1"/>
</dbReference>
<protein>
    <submittedName>
        <fullName evidence="3">Uncharacterized protein LOC109473287</fullName>
    </submittedName>
</protein>
<organism evidence="2 3">
    <name type="scientific">Branchiostoma belcheri</name>
    <name type="common">Amphioxus</name>
    <dbReference type="NCBI Taxonomy" id="7741"/>
    <lineage>
        <taxon>Eukaryota</taxon>
        <taxon>Metazoa</taxon>
        <taxon>Chordata</taxon>
        <taxon>Cephalochordata</taxon>
        <taxon>Leptocardii</taxon>
        <taxon>Amphioxiformes</taxon>
        <taxon>Branchiostomatidae</taxon>
        <taxon>Branchiostoma</taxon>
    </lineage>
</organism>
<proteinExistence type="predicted"/>